<dbReference type="EMBL" id="CAJOBZ010000066">
    <property type="protein sequence ID" value="CAF4940698.1"/>
    <property type="molecule type" value="Genomic_DNA"/>
</dbReference>
<accession>A0A821XD18</accession>
<feature type="region of interest" description="Disordered" evidence="1">
    <location>
        <begin position="36"/>
        <end position="117"/>
    </location>
</feature>
<feature type="compositionally biased region" description="Gly residues" evidence="1">
    <location>
        <begin position="74"/>
        <end position="83"/>
    </location>
</feature>
<sequence length="117" mass="12633">MKSKRIDSEGALCMDYQKNLILPNITTNDAYYKRKLGSPSEIDNSEYHGDGGPTHAGNRSRGRGGRGGREGRVVRGGRGGSRGRGSRGDRGGRGNSGETVDEVRSDLDLVRAQRQVT</sequence>
<proteinExistence type="predicted"/>
<dbReference type="OrthoDB" id="6284373at2759"/>
<dbReference type="Proteomes" id="UP000663880">
    <property type="component" value="Unassembled WGS sequence"/>
</dbReference>
<name>A0A821XD18_9NEOP</name>
<dbReference type="AlphaFoldDB" id="A0A821XD18"/>
<evidence type="ECO:0000313" key="2">
    <source>
        <dbReference type="EMBL" id="CAF4940698.1"/>
    </source>
</evidence>
<feature type="compositionally biased region" description="Basic and acidic residues" evidence="1">
    <location>
        <begin position="101"/>
        <end position="111"/>
    </location>
</feature>
<reference evidence="2" key="1">
    <citation type="submission" date="2021-02" db="EMBL/GenBank/DDBJ databases">
        <authorList>
            <person name="Steward A R."/>
        </authorList>
    </citation>
    <scope>NUCLEOTIDE SEQUENCE</scope>
</reference>
<protein>
    <submittedName>
        <fullName evidence="2">Uncharacterized protein</fullName>
    </submittedName>
</protein>
<evidence type="ECO:0000313" key="3">
    <source>
        <dbReference type="Proteomes" id="UP000663880"/>
    </source>
</evidence>
<gene>
    <name evidence="2" type="ORF">PMACD_LOCUS14701</name>
</gene>
<comment type="caution">
    <text evidence="2">The sequence shown here is derived from an EMBL/GenBank/DDBJ whole genome shotgun (WGS) entry which is preliminary data.</text>
</comment>
<keyword evidence="3" id="KW-1185">Reference proteome</keyword>
<organism evidence="2 3">
    <name type="scientific">Pieris macdunnoughi</name>
    <dbReference type="NCBI Taxonomy" id="345717"/>
    <lineage>
        <taxon>Eukaryota</taxon>
        <taxon>Metazoa</taxon>
        <taxon>Ecdysozoa</taxon>
        <taxon>Arthropoda</taxon>
        <taxon>Hexapoda</taxon>
        <taxon>Insecta</taxon>
        <taxon>Pterygota</taxon>
        <taxon>Neoptera</taxon>
        <taxon>Endopterygota</taxon>
        <taxon>Lepidoptera</taxon>
        <taxon>Glossata</taxon>
        <taxon>Ditrysia</taxon>
        <taxon>Papilionoidea</taxon>
        <taxon>Pieridae</taxon>
        <taxon>Pierinae</taxon>
        <taxon>Pieris</taxon>
    </lineage>
</organism>
<evidence type="ECO:0000256" key="1">
    <source>
        <dbReference type="SAM" id="MobiDB-lite"/>
    </source>
</evidence>